<accession>A0A382I2B0</accession>
<dbReference type="CDD" id="cd16320">
    <property type="entry name" value="MraZ_N"/>
    <property type="match status" value="1"/>
</dbReference>
<dbReference type="InterPro" id="IPR037914">
    <property type="entry name" value="SpoVT-AbrB_sf"/>
</dbReference>
<dbReference type="PROSITE" id="PS51740">
    <property type="entry name" value="SPOVT_ABRB"/>
    <property type="match status" value="2"/>
</dbReference>
<dbReference type="PANTHER" id="PTHR34701">
    <property type="entry name" value="TRANSCRIPTIONAL REGULATOR MRAZ"/>
    <property type="match status" value="1"/>
</dbReference>
<keyword evidence="3" id="KW-0677">Repeat</keyword>
<dbReference type="Gene3D" id="3.40.1550.20">
    <property type="entry name" value="Transcriptional regulator MraZ domain"/>
    <property type="match status" value="1"/>
</dbReference>
<protein>
    <recommendedName>
        <fullName evidence="1">Transcriptional regulator MraZ</fullName>
    </recommendedName>
</protein>
<dbReference type="GO" id="GO:0000976">
    <property type="term" value="F:transcription cis-regulatory region binding"/>
    <property type="evidence" value="ECO:0007669"/>
    <property type="project" value="TreeGrafter"/>
</dbReference>
<dbReference type="InterPro" id="IPR007159">
    <property type="entry name" value="SpoVT-AbrB_dom"/>
</dbReference>
<proteinExistence type="inferred from homology"/>
<keyword evidence="4" id="KW-0805">Transcription regulation</keyword>
<dbReference type="InterPro" id="IPR038619">
    <property type="entry name" value="MraZ_sf"/>
</dbReference>
<keyword evidence="2" id="KW-0963">Cytoplasm</keyword>
<dbReference type="PANTHER" id="PTHR34701:SF1">
    <property type="entry name" value="TRANSCRIPTIONAL REGULATOR MRAZ"/>
    <property type="match status" value="1"/>
</dbReference>
<dbReference type="InterPro" id="IPR035642">
    <property type="entry name" value="MraZ_N"/>
</dbReference>
<dbReference type="InterPro" id="IPR035644">
    <property type="entry name" value="MraZ_C"/>
</dbReference>
<evidence type="ECO:0000313" key="8">
    <source>
        <dbReference type="EMBL" id="SVB92983.1"/>
    </source>
</evidence>
<evidence type="ECO:0000256" key="4">
    <source>
        <dbReference type="ARBA" id="ARBA00023015"/>
    </source>
</evidence>
<dbReference type="GO" id="GO:0003700">
    <property type="term" value="F:DNA-binding transcription factor activity"/>
    <property type="evidence" value="ECO:0007669"/>
    <property type="project" value="InterPro"/>
</dbReference>
<gene>
    <name evidence="8" type="ORF">METZ01_LOCUS245837</name>
</gene>
<name>A0A382I2B0_9ZZZZ</name>
<dbReference type="NCBIfam" id="TIGR00242">
    <property type="entry name" value="division/cell wall cluster transcriptional repressor MraZ"/>
    <property type="match status" value="1"/>
</dbReference>
<dbReference type="GO" id="GO:2000143">
    <property type="term" value="P:negative regulation of DNA-templated transcription initiation"/>
    <property type="evidence" value="ECO:0007669"/>
    <property type="project" value="TreeGrafter"/>
</dbReference>
<evidence type="ECO:0000256" key="1">
    <source>
        <dbReference type="ARBA" id="ARBA00013860"/>
    </source>
</evidence>
<evidence type="ECO:0000256" key="5">
    <source>
        <dbReference type="ARBA" id="ARBA00023125"/>
    </source>
</evidence>
<sequence length="155" mass="17266">MIFAGEYEHRIDPQSRVAIPARFRIAFAHGIILGRAYDKCVVVYTPKEWERAASDIAQEPSTSASARKLARLTFSGAFTGKLDRSGRIVIPSQLREYAELGEDVIIVGTGRFIEIWSINAWARERKSLIAQASEIAESAPKTNKLLAQTEVETDE</sequence>
<evidence type="ECO:0000256" key="2">
    <source>
        <dbReference type="ARBA" id="ARBA00022490"/>
    </source>
</evidence>
<evidence type="ECO:0000259" key="7">
    <source>
        <dbReference type="PROSITE" id="PS51740"/>
    </source>
</evidence>
<keyword evidence="6" id="KW-0804">Transcription</keyword>
<dbReference type="CDD" id="cd16321">
    <property type="entry name" value="MraZ_C"/>
    <property type="match status" value="1"/>
</dbReference>
<keyword evidence="5" id="KW-0238">DNA-binding</keyword>
<dbReference type="InterPro" id="IPR020603">
    <property type="entry name" value="MraZ_dom"/>
</dbReference>
<feature type="domain" description="SpoVT-AbrB" evidence="7">
    <location>
        <begin position="6"/>
        <end position="48"/>
    </location>
</feature>
<evidence type="ECO:0000256" key="3">
    <source>
        <dbReference type="ARBA" id="ARBA00022737"/>
    </source>
</evidence>
<dbReference type="Pfam" id="PF02381">
    <property type="entry name" value="MraZ"/>
    <property type="match status" value="2"/>
</dbReference>
<evidence type="ECO:0000256" key="6">
    <source>
        <dbReference type="ARBA" id="ARBA00023163"/>
    </source>
</evidence>
<dbReference type="EMBL" id="UINC01064375">
    <property type="protein sequence ID" value="SVB92983.1"/>
    <property type="molecule type" value="Genomic_DNA"/>
</dbReference>
<reference evidence="8" key="1">
    <citation type="submission" date="2018-05" db="EMBL/GenBank/DDBJ databases">
        <authorList>
            <person name="Lanie J.A."/>
            <person name="Ng W.-L."/>
            <person name="Kazmierczak K.M."/>
            <person name="Andrzejewski T.M."/>
            <person name="Davidsen T.M."/>
            <person name="Wayne K.J."/>
            <person name="Tettelin H."/>
            <person name="Glass J.I."/>
            <person name="Rusch D."/>
            <person name="Podicherti R."/>
            <person name="Tsui H.-C.T."/>
            <person name="Winkler M.E."/>
        </authorList>
    </citation>
    <scope>NUCLEOTIDE SEQUENCE</scope>
</reference>
<dbReference type="AlphaFoldDB" id="A0A382I2B0"/>
<dbReference type="HAMAP" id="MF_01008">
    <property type="entry name" value="MraZ"/>
    <property type="match status" value="1"/>
</dbReference>
<dbReference type="SUPFAM" id="SSF89447">
    <property type="entry name" value="AbrB/MazE/MraZ-like"/>
    <property type="match status" value="1"/>
</dbReference>
<organism evidence="8">
    <name type="scientific">marine metagenome</name>
    <dbReference type="NCBI Taxonomy" id="408172"/>
    <lineage>
        <taxon>unclassified sequences</taxon>
        <taxon>metagenomes</taxon>
        <taxon>ecological metagenomes</taxon>
    </lineage>
</organism>
<dbReference type="InterPro" id="IPR003444">
    <property type="entry name" value="MraZ"/>
</dbReference>
<feature type="domain" description="SpoVT-AbrB" evidence="7">
    <location>
        <begin position="77"/>
        <end position="120"/>
    </location>
</feature>